<evidence type="ECO:0000256" key="10">
    <source>
        <dbReference type="ARBA" id="ARBA00031398"/>
    </source>
</evidence>
<evidence type="ECO:0000256" key="12">
    <source>
        <dbReference type="PIRSR" id="PIRSR604793-1"/>
    </source>
</evidence>
<dbReference type="InterPro" id="IPR051233">
    <property type="entry name" value="Desulfoferrodoxin_SOR"/>
</dbReference>
<dbReference type="InterPro" id="IPR036073">
    <property type="entry name" value="Desulfoferrodoxin_Fe-bd_dom_sf"/>
</dbReference>
<feature type="binding site" evidence="12">
    <location>
        <position position="120"/>
    </location>
    <ligand>
        <name>Fe cation</name>
        <dbReference type="ChEBI" id="CHEBI:24875"/>
        <label>1</label>
    </ligand>
</feature>
<evidence type="ECO:0000313" key="16">
    <source>
        <dbReference type="Proteomes" id="UP000177810"/>
    </source>
</evidence>
<evidence type="ECO:0000256" key="9">
    <source>
        <dbReference type="ARBA" id="ARBA00024690"/>
    </source>
</evidence>
<dbReference type="NCBIfam" id="TIGR00332">
    <property type="entry name" value="neela_ferrous"/>
    <property type="match status" value="1"/>
</dbReference>
<dbReference type="EMBL" id="MHMT01000029">
    <property type="protein sequence ID" value="OGZ31962.1"/>
    <property type="molecule type" value="Genomic_DNA"/>
</dbReference>
<evidence type="ECO:0000256" key="6">
    <source>
        <dbReference type="ARBA" id="ARBA00022723"/>
    </source>
</evidence>
<dbReference type="AlphaFoldDB" id="A0A1G2F2H4"/>
<feature type="binding site" evidence="12">
    <location>
        <position position="117"/>
    </location>
    <ligand>
        <name>Fe cation</name>
        <dbReference type="ChEBI" id="CHEBI:24875"/>
        <label>1</label>
    </ligand>
</feature>
<comment type="cofactor">
    <cofactor evidence="12">
        <name>Fe(2+)</name>
        <dbReference type="ChEBI" id="CHEBI:29033"/>
    </cofactor>
    <text evidence="12">Binds 1 Fe(2+) ion per subunit. The iron ion 2 is coordinated via four histidines and one cysteine residue.</text>
</comment>
<evidence type="ECO:0000256" key="7">
    <source>
        <dbReference type="ARBA" id="ARBA00022982"/>
    </source>
</evidence>
<feature type="binding site" evidence="12">
    <location>
        <position position="49"/>
    </location>
    <ligand>
        <name>Fe cation</name>
        <dbReference type="ChEBI" id="CHEBI:24875"/>
        <label>2</label>
        <note>catalytic</note>
    </ligand>
</feature>
<comment type="cofactor">
    <cofactor evidence="12">
        <name>Fe(3+)</name>
        <dbReference type="ChEBI" id="CHEBI:29034"/>
    </cofactor>
    <text evidence="12">Binds 1 Fe(3+) ion per subunit. The iron ion 1 is coordinated via 4 cysteine residues.</text>
</comment>
<dbReference type="PANTHER" id="PTHR36541:SF1">
    <property type="entry name" value="SUPEROXIDE REDUCTASE-RELATED"/>
    <property type="match status" value="1"/>
</dbReference>
<comment type="function">
    <text evidence="9">Catalyzes the one-electron reduction of superoxide anion radical to hydrogen peroxide at a nonheme ferrous iron center. Plays a fundamental role in case of oxidative stress via its superoxide detoxification activity.</text>
</comment>
<evidence type="ECO:0000256" key="5">
    <source>
        <dbReference type="ARBA" id="ARBA00022448"/>
    </source>
</evidence>
<accession>A0A1G2F2H4</accession>
<dbReference type="InterPro" id="IPR038094">
    <property type="entry name" value="Desulfoferrodoxin_N_sf"/>
</dbReference>
<dbReference type="NCBIfam" id="TIGR00320">
    <property type="entry name" value="dfx_rbo"/>
    <property type="match status" value="1"/>
</dbReference>
<dbReference type="GO" id="GO:0019430">
    <property type="term" value="P:removal of superoxide radicals"/>
    <property type="evidence" value="ECO:0007669"/>
    <property type="project" value="InterPro"/>
</dbReference>
<evidence type="ECO:0000256" key="1">
    <source>
        <dbReference type="ARBA" id="ARBA00001973"/>
    </source>
</evidence>
<keyword evidence="8 12" id="KW-0408">Iron</keyword>
<sequence length="129" mass="14792">MTEQKQIYKCNICGNIVEVLHAGAGELVCCGQPMELFKEKTEDQGLEKHVPVIEKTLTGIKIKIGSIPHPMEESHYIEWIEVIVSKKAHRAFLKPGDKPEADFEIKTEEKIKAREYCNIHGLWISYEQK</sequence>
<dbReference type="CDD" id="cd03171">
    <property type="entry name" value="SORL_Dfx_classI"/>
    <property type="match status" value="1"/>
</dbReference>
<dbReference type="InterPro" id="IPR002742">
    <property type="entry name" value="Desulfoferrodoxin_Fe-bd_dom"/>
</dbReference>
<dbReference type="Pfam" id="PF01880">
    <property type="entry name" value="Desulfoferrodox"/>
    <property type="match status" value="1"/>
</dbReference>
<proteinExistence type="inferred from homology"/>
<feature type="binding site" evidence="12">
    <location>
        <position position="75"/>
    </location>
    <ligand>
        <name>Fe cation</name>
        <dbReference type="ChEBI" id="CHEBI:24875"/>
        <label>2</label>
        <note>catalytic</note>
    </ligand>
</feature>
<reference evidence="15 16" key="1">
    <citation type="journal article" date="2016" name="Nat. Commun.">
        <title>Thousands of microbial genomes shed light on interconnected biogeochemical processes in an aquifer system.</title>
        <authorList>
            <person name="Anantharaman K."/>
            <person name="Brown C.T."/>
            <person name="Hug L.A."/>
            <person name="Sharon I."/>
            <person name="Castelle C.J."/>
            <person name="Probst A.J."/>
            <person name="Thomas B.C."/>
            <person name="Singh A."/>
            <person name="Wilkins M.J."/>
            <person name="Karaoz U."/>
            <person name="Brodie E.L."/>
            <person name="Williams K.H."/>
            <person name="Hubbard S.S."/>
            <person name="Banfield J.F."/>
        </authorList>
    </citation>
    <scope>NUCLEOTIDE SEQUENCE [LARGE SCALE GENOMIC DNA]</scope>
</reference>
<name>A0A1G2F2H4_9BACT</name>
<dbReference type="Proteomes" id="UP000177810">
    <property type="component" value="Unassembled WGS sequence"/>
</dbReference>
<feature type="domain" description="Desulfoferrodoxin N-terminal" evidence="14">
    <location>
        <begin position="2"/>
        <end position="36"/>
    </location>
</feature>
<dbReference type="InterPro" id="IPR004462">
    <property type="entry name" value="Desulfoferrodoxin_N"/>
</dbReference>
<feature type="binding site" evidence="12">
    <location>
        <position position="13"/>
    </location>
    <ligand>
        <name>Fe cation</name>
        <dbReference type="ChEBI" id="CHEBI:24875"/>
        <label>1</label>
    </ligand>
</feature>
<dbReference type="GO" id="GO:0005506">
    <property type="term" value="F:iron ion binding"/>
    <property type="evidence" value="ECO:0007669"/>
    <property type="project" value="InterPro"/>
</dbReference>
<evidence type="ECO:0000256" key="2">
    <source>
        <dbReference type="ARBA" id="ARBA00005941"/>
    </source>
</evidence>
<dbReference type="InterPro" id="IPR004793">
    <property type="entry name" value="Desulfoferrodoxin_rbo"/>
</dbReference>
<dbReference type="Pfam" id="PF06397">
    <property type="entry name" value="Desulfoferrod_N"/>
    <property type="match status" value="1"/>
</dbReference>
<feature type="binding site" evidence="12">
    <location>
        <position position="29"/>
    </location>
    <ligand>
        <name>Fe cation</name>
        <dbReference type="ChEBI" id="CHEBI:24875"/>
        <label>1</label>
    </ligand>
</feature>
<dbReference type="GO" id="GO:0050605">
    <property type="term" value="F:superoxide reductase activity"/>
    <property type="evidence" value="ECO:0007669"/>
    <property type="project" value="UniProtKB-EC"/>
</dbReference>
<dbReference type="SUPFAM" id="SSF49367">
    <property type="entry name" value="Superoxide reductase-like"/>
    <property type="match status" value="1"/>
</dbReference>
<feature type="binding site" evidence="12">
    <location>
        <position position="10"/>
    </location>
    <ligand>
        <name>Fe cation</name>
        <dbReference type="ChEBI" id="CHEBI:24875"/>
        <label>1</label>
    </ligand>
</feature>
<comment type="catalytic activity">
    <reaction evidence="11">
        <text>reduced [rubredoxin] + superoxide + 2 H(+) = oxidized [rubredoxin] + H2O2</text>
        <dbReference type="Rhea" id="RHEA:21324"/>
        <dbReference type="Rhea" id="RHEA-COMP:10302"/>
        <dbReference type="Rhea" id="RHEA-COMP:10303"/>
        <dbReference type="ChEBI" id="CHEBI:15378"/>
        <dbReference type="ChEBI" id="CHEBI:16240"/>
        <dbReference type="ChEBI" id="CHEBI:18421"/>
        <dbReference type="ChEBI" id="CHEBI:29033"/>
        <dbReference type="ChEBI" id="CHEBI:29034"/>
        <dbReference type="EC" id="1.15.1.2"/>
    </reaction>
</comment>
<dbReference type="EC" id="1.15.1.2" evidence="3"/>
<evidence type="ECO:0000256" key="8">
    <source>
        <dbReference type="ARBA" id="ARBA00023004"/>
    </source>
</evidence>
<keyword evidence="5" id="KW-0813">Transport</keyword>
<dbReference type="SUPFAM" id="SSF57802">
    <property type="entry name" value="Rubredoxin-like"/>
    <property type="match status" value="1"/>
</dbReference>
<evidence type="ECO:0000256" key="4">
    <source>
        <dbReference type="ARBA" id="ARBA00014839"/>
    </source>
</evidence>
<evidence type="ECO:0000259" key="14">
    <source>
        <dbReference type="Pfam" id="PF06397"/>
    </source>
</evidence>
<dbReference type="CDD" id="cd00974">
    <property type="entry name" value="DSRD"/>
    <property type="match status" value="1"/>
</dbReference>
<evidence type="ECO:0000256" key="11">
    <source>
        <dbReference type="ARBA" id="ARBA00047448"/>
    </source>
</evidence>
<protein>
    <recommendedName>
        <fullName evidence="4">Desulfoferrodoxin</fullName>
        <ecNumber evidence="3">1.15.1.2</ecNumber>
    </recommendedName>
    <alternativeName>
        <fullName evidence="10">Superoxide reductase</fullName>
    </alternativeName>
</protein>
<comment type="cofactor">
    <cofactor evidence="1">
        <name>Cu(2+)</name>
        <dbReference type="ChEBI" id="CHEBI:29036"/>
    </cofactor>
</comment>
<feature type="domain" description="Desulfoferrodoxin ferrous iron-binding" evidence="13">
    <location>
        <begin position="43"/>
        <end position="123"/>
    </location>
</feature>
<evidence type="ECO:0000313" key="15">
    <source>
        <dbReference type="EMBL" id="OGZ31962.1"/>
    </source>
</evidence>
<dbReference type="PANTHER" id="PTHR36541">
    <property type="entry name" value="SUPEROXIDE REDUCTASE-RELATED"/>
    <property type="match status" value="1"/>
</dbReference>
<dbReference type="Gene3D" id="2.20.28.100">
    <property type="entry name" value="Desulphoferrodoxin, N-terminal domain"/>
    <property type="match status" value="1"/>
</dbReference>
<comment type="similarity">
    <text evidence="2">Belongs to the desulfoferrodoxin family.</text>
</comment>
<comment type="caution">
    <text evidence="15">The sequence shown here is derived from an EMBL/GenBank/DDBJ whole genome shotgun (WGS) entry which is preliminary data.</text>
</comment>
<feature type="binding site" evidence="12">
    <location>
        <position position="30"/>
    </location>
    <ligand>
        <name>Fe cation</name>
        <dbReference type="ChEBI" id="CHEBI:24875"/>
        <label>1</label>
    </ligand>
</feature>
<feature type="binding site" evidence="12">
    <location>
        <position position="69"/>
    </location>
    <ligand>
        <name>Fe cation</name>
        <dbReference type="ChEBI" id="CHEBI:24875"/>
        <label>2</label>
        <note>catalytic</note>
    </ligand>
</feature>
<gene>
    <name evidence="15" type="ORF">A2V69_03580</name>
</gene>
<dbReference type="Gene3D" id="2.60.40.730">
    <property type="entry name" value="SOR catalytic domain"/>
    <property type="match status" value="1"/>
</dbReference>
<dbReference type="NCBIfam" id="TIGR00319">
    <property type="entry name" value="desulf_FeS4"/>
    <property type="match status" value="1"/>
</dbReference>
<keyword evidence="7" id="KW-0249">Electron transport</keyword>
<keyword evidence="6 12" id="KW-0479">Metal-binding</keyword>
<evidence type="ECO:0000259" key="13">
    <source>
        <dbReference type="Pfam" id="PF01880"/>
    </source>
</evidence>
<organism evidence="15 16">
    <name type="scientific">Candidatus Portnoybacteria bacterium RBG_13_40_8</name>
    <dbReference type="NCBI Taxonomy" id="1801990"/>
    <lineage>
        <taxon>Bacteria</taxon>
        <taxon>Candidatus Portnoyibacteriota</taxon>
    </lineage>
</organism>
<evidence type="ECO:0000256" key="3">
    <source>
        <dbReference type="ARBA" id="ARBA00012679"/>
    </source>
</evidence>